<reference evidence="2" key="1">
    <citation type="submission" date="2019-08" db="EMBL/GenBank/DDBJ databases">
        <authorList>
            <person name="Kucharzyk K."/>
            <person name="Murdoch R.W."/>
            <person name="Higgins S."/>
            <person name="Loffler F."/>
        </authorList>
    </citation>
    <scope>NUCLEOTIDE SEQUENCE</scope>
</reference>
<protein>
    <submittedName>
        <fullName evidence="2">Uncharacterized protein</fullName>
    </submittedName>
</protein>
<comment type="caution">
    <text evidence="2">The sequence shown here is derived from an EMBL/GenBank/DDBJ whole genome shotgun (WGS) entry which is preliminary data.</text>
</comment>
<feature type="region of interest" description="Disordered" evidence="1">
    <location>
        <begin position="55"/>
        <end position="99"/>
    </location>
</feature>
<accession>A0A645BMP7</accession>
<sequence length="99" mass="11151">MWDEYNEIGSQITLRVSDDQQNMVIERLKRYVQYSRRDPAPVVRAAGSEIQRVLGQTHADSEPEHRDRSPHAAVTKVRKGDFQNTGGLGVSQNAAPHIL</sequence>
<dbReference type="AlphaFoldDB" id="A0A645BMP7"/>
<dbReference type="EMBL" id="VSSQ01021213">
    <property type="protein sequence ID" value="MPM66646.1"/>
    <property type="molecule type" value="Genomic_DNA"/>
</dbReference>
<proteinExistence type="predicted"/>
<evidence type="ECO:0000256" key="1">
    <source>
        <dbReference type="SAM" id="MobiDB-lite"/>
    </source>
</evidence>
<evidence type="ECO:0000313" key="2">
    <source>
        <dbReference type="EMBL" id="MPM66646.1"/>
    </source>
</evidence>
<feature type="compositionally biased region" description="Polar residues" evidence="1">
    <location>
        <begin position="82"/>
        <end position="99"/>
    </location>
</feature>
<name>A0A645BMP7_9ZZZZ</name>
<feature type="compositionally biased region" description="Basic and acidic residues" evidence="1">
    <location>
        <begin position="59"/>
        <end position="70"/>
    </location>
</feature>
<organism evidence="2">
    <name type="scientific">bioreactor metagenome</name>
    <dbReference type="NCBI Taxonomy" id="1076179"/>
    <lineage>
        <taxon>unclassified sequences</taxon>
        <taxon>metagenomes</taxon>
        <taxon>ecological metagenomes</taxon>
    </lineage>
</organism>
<gene>
    <name evidence="2" type="ORF">SDC9_113556</name>
</gene>